<protein>
    <submittedName>
        <fullName evidence="2">Uncharacterized protein</fullName>
    </submittedName>
</protein>
<accession>C0PE08</accession>
<proteinExistence type="evidence at transcript level"/>
<dbReference type="AlphaFoldDB" id="C0PE08"/>
<reference evidence="2" key="2">
    <citation type="submission" date="2012-06" db="EMBL/GenBank/DDBJ databases">
        <authorList>
            <person name="Yu Y."/>
            <person name="Currie J."/>
            <person name="Lomeli R."/>
            <person name="Angelova A."/>
            <person name="Collura K."/>
            <person name="Wissotski M."/>
            <person name="Campos D."/>
            <person name="Kudrna D."/>
            <person name="Golser W."/>
            <person name="Ashely E."/>
            <person name="Descour A."/>
            <person name="Fernandes J."/>
            <person name="Soderlund C."/>
            <person name="Walbot V."/>
        </authorList>
    </citation>
    <scope>NUCLEOTIDE SEQUENCE</scope>
    <source>
        <strain evidence="2">B73</strain>
    </source>
</reference>
<sequence>MNCCISRLNSSSVTADDGPGDGAVDPPPNQSPGGATANMSENPTSLAVLLFAGFTAAENALVSRCMQPHGETMIIVFVPRVRTFVFVLFTVEVLSRRALPQRGDVAVAPGAMGWQHPGPIRLTVGERGHGGDLDHTRVRPQQVFVADQHRLIHQPAADGGVELVRM</sequence>
<dbReference type="EMBL" id="BT066527">
    <property type="protein sequence ID" value="ACN33424.1"/>
    <property type="molecule type" value="mRNA"/>
</dbReference>
<organism evidence="2">
    <name type="scientific">Zea mays</name>
    <name type="common">Maize</name>
    <dbReference type="NCBI Taxonomy" id="4577"/>
    <lineage>
        <taxon>Eukaryota</taxon>
        <taxon>Viridiplantae</taxon>
        <taxon>Streptophyta</taxon>
        <taxon>Embryophyta</taxon>
        <taxon>Tracheophyta</taxon>
        <taxon>Spermatophyta</taxon>
        <taxon>Magnoliopsida</taxon>
        <taxon>Liliopsida</taxon>
        <taxon>Poales</taxon>
        <taxon>Poaceae</taxon>
        <taxon>PACMAD clade</taxon>
        <taxon>Panicoideae</taxon>
        <taxon>Andropogonodae</taxon>
        <taxon>Andropogoneae</taxon>
        <taxon>Tripsacinae</taxon>
        <taxon>Zea</taxon>
    </lineage>
</organism>
<feature type="region of interest" description="Disordered" evidence="1">
    <location>
        <begin position="8"/>
        <end position="39"/>
    </location>
</feature>
<name>C0PE08_MAIZE</name>
<evidence type="ECO:0000256" key="1">
    <source>
        <dbReference type="SAM" id="MobiDB-lite"/>
    </source>
</evidence>
<reference evidence="2" key="1">
    <citation type="journal article" date="2009" name="PLoS Genet.">
        <title>Sequencing, mapping, and analysis of 27,455 maize full-length cDNAs.</title>
        <authorList>
            <person name="Soderlund C."/>
            <person name="Descour A."/>
            <person name="Kudrna D."/>
            <person name="Bomhoff M."/>
            <person name="Boyd L."/>
            <person name="Currie J."/>
            <person name="Angelova A."/>
            <person name="Collura K."/>
            <person name="Wissotski M."/>
            <person name="Ashley E."/>
            <person name="Morrow D."/>
            <person name="Fernandes J."/>
            <person name="Walbot V."/>
            <person name="Yu Y."/>
        </authorList>
    </citation>
    <scope>NUCLEOTIDE SEQUENCE</scope>
    <source>
        <strain evidence="2">B73</strain>
    </source>
</reference>
<evidence type="ECO:0000313" key="2">
    <source>
        <dbReference type="EMBL" id="ACN33424.1"/>
    </source>
</evidence>